<evidence type="ECO:0000313" key="2">
    <source>
        <dbReference type="EMBL" id="TWW77704.1"/>
    </source>
</evidence>
<evidence type="ECO:0000256" key="1">
    <source>
        <dbReference type="SAM" id="MobiDB-lite"/>
    </source>
</evidence>
<dbReference type="PANTHER" id="PTHR31025">
    <property type="entry name" value="SI:CH211-196P9.1-RELATED"/>
    <property type="match status" value="1"/>
</dbReference>
<gene>
    <name evidence="2" type="ORF">D4764_12G0010940</name>
</gene>
<accession>A0A5C6PD26</accession>
<organism evidence="2 3">
    <name type="scientific">Takifugu flavidus</name>
    <name type="common">sansaifugu</name>
    <dbReference type="NCBI Taxonomy" id="433684"/>
    <lineage>
        <taxon>Eukaryota</taxon>
        <taxon>Metazoa</taxon>
        <taxon>Chordata</taxon>
        <taxon>Craniata</taxon>
        <taxon>Vertebrata</taxon>
        <taxon>Euteleostomi</taxon>
        <taxon>Actinopterygii</taxon>
        <taxon>Neopterygii</taxon>
        <taxon>Teleostei</taxon>
        <taxon>Neoteleostei</taxon>
        <taxon>Acanthomorphata</taxon>
        <taxon>Eupercaria</taxon>
        <taxon>Tetraodontiformes</taxon>
        <taxon>Tetradontoidea</taxon>
        <taxon>Tetraodontidae</taxon>
        <taxon>Takifugu</taxon>
    </lineage>
</organism>
<dbReference type="EMBL" id="RHFK02000004">
    <property type="protein sequence ID" value="TWW77704.1"/>
    <property type="molecule type" value="Genomic_DNA"/>
</dbReference>
<evidence type="ECO:0000313" key="3">
    <source>
        <dbReference type="Proteomes" id="UP000324091"/>
    </source>
</evidence>
<feature type="non-terminal residue" evidence="2">
    <location>
        <position position="1"/>
    </location>
</feature>
<evidence type="ECO:0008006" key="4">
    <source>
        <dbReference type="Google" id="ProtNLM"/>
    </source>
</evidence>
<dbReference type="AlphaFoldDB" id="A0A5C6PD26"/>
<feature type="compositionally biased region" description="Polar residues" evidence="1">
    <location>
        <begin position="1"/>
        <end position="18"/>
    </location>
</feature>
<protein>
    <recommendedName>
        <fullName evidence="4">Sterile alpha motif domain-containing protein 3</fullName>
    </recommendedName>
</protein>
<sequence>SVGSNAELSAGTSSSQDTIILPKKRTTERCQPLPKHFPIPQFAYETEMYLERATEDYKKNGTLLTASKVKADILEKLAETIYTYTAYPSSAQISDVAEALVNKYPCLKEPGSFSGSYGWQQSIRRHEIINLSPSVEDIKARWPALFEMPHIQDEFHRITMVHLESKFMPKLDEYTSGLMKLFHSKGRTMGLKLQAILLKDADEDTVSQDLAMQKIKIYSIRTGTSEDPDDVGIVIEGINVLTALGNFPRACSMLVGLIYVVNLAYPKELRYTFEVFQKVLLELDCSKLSPKVNSLKNKLLAQGNAPLQNE</sequence>
<comment type="caution">
    <text evidence="2">The sequence shown here is derived from an EMBL/GenBank/DDBJ whole genome shotgun (WGS) entry which is preliminary data.</text>
</comment>
<name>A0A5C6PD26_9TELE</name>
<dbReference type="PANTHER" id="PTHR31025:SF25">
    <property type="entry name" value="ZINC FINGER (C2H2)-60"/>
    <property type="match status" value="1"/>
</dbReference>
<dbReference type="Proteomes" id="UP000324091">
    <property type="component" value="Chromosome 12"/>
</dbReference>
<feature type="region of interest" description="Disordered" evidence="1">
    <location>
        <begin position="1"/>
        <end position="21"/>
    </location>
</feature>
<proteinExistence type="predicted"/>
<reference evidence="2 3" key="1">
    <citation type="submission" date="2019-04" db="EMBL/GenBank/DDBJ databases">
        <title>Chromosome genome assembly for Takifugu flavidus.</title>
        <authorList>
            <person name="Xiao S."/>
        </authorList>
    </citation>
    <scope>NUCLEOTIDE SEQUENCE [LARGE SCALE GENOMIC DNA]</scope>
    <source>
        <strain evidence="2">HTHZ2018</strain>
        <tissue evidence="2">Muscle</tissue>
    </source>
</reference>
<keyword evidence="3" id="KW-1185">Reference proteome</keyword>